<dbReference type="InterPro" id="IPR005311">
    <property type="entry name" value="PBP_dimer"/>
</dbReference>
<keyword evidence="15 16" id="KW-0961">Cell wall biogenesis/degradation</keyword>
<dbReference type="InterPro" id="IPR037532">
    <property type="entry name" value="FtsI_transpept"/>
</dbReference>
<dbReference type="InterPro" id="IPR001460">
    <property type="entry name" value="PCN-bd_Tpept"/>
</dbReference>
<dbReference type="PANTHER" id="PTHR30627">
    <property type="entry name" value="PEPTIDOGLYCAN D,D-TRANSPEPTIDASE"/>
    <property type="match status" value="1"/>
</dbReference>
<evidence type="ECO:0000256" key="10">
    <source>
        <dbReference type="ARBA" id="ARBA00022984"/>
    </source>
</evidence>
<accession>A0A081NE92</accession>
<keyword evidence="13 16" id="KW-0717">Septation</keyword>
<evidence type="ECO:0000256" key="7">
    <source>
        <dbReference type="ARBA" id="ARBA00022692"/>
    </source>
</evidence>
<dbReference type="PANTHER" id="PTHR30627:SF1">
    <property type="entry name" value="PEPTIDOGLYCAN D,D-TRANSPEPTIDASE FTSI"/>
    <property type="match status" value="1"/>
</dbReference>
<feature type="domain" description="Penicillin-binding protein transpeptidase" evidence="17">
    <location>
        <begin position="239"/>
        <end position="534"/>
    </location>
</feature>
<sequence length="571" mass="62987">MPFRWRVKLLQLLFITAGLVICYRLVDLQVLNRNFLQNEGDKRSVRHEAIPAHRGVVFDRNGKILAVSAPVMTIWADPQELIKVPERWDELAFTLKVDKSWLAGRVKKSVEKEFIYLKRQMTPERGEKVKALKVPGVHILDEQRRYYPMGEVTAHLVGITGIDDKGQEGLELGYDHWLTGTEGTRRLLKDRRGRLAKEAELVESAQPGKELMLSIDSRLQYMAYRELKSAVEKAKATAGSLIMMDVQTGEVLAMVNQPSYNPNNRTGLQPYRMRNRVMTDLVEPGSTLKPFTVAAAMETGRYNRYTQVKTGVGYLRVGRNAVRDVIGYGTIDVETVLKKSSNIGVTKMALDIGVDKVVDMLRRVGFGQSPGTGFPGERAGFLPYRDRWSDIEVATLSFGYGLTVTPLQLAQAYSVLGSGGLLRPASLIKRDVAPDGVRVMDEDVAHDIMEMLGKVVGKGGTGWRGAVKSYNVGGKTGTVKKVGSSGYLEDRYVGLFAGVAPVENPRIATVVIIDDPAGKDYYGGVIAGPVFSKVNGQALRMLGVKPSEDKVLTAERSSHRAGVMKLKQDGT</sequence>
<dbReference type="GO" id="GO:0006508">
    <property type="term" value="P:proteolysis"/>
    <property type="evidence" value="ECO:0007669"/>
    <property type="project" value="UniProtKB-KW"/>
</dbReference>
<evidence type="ECO:0000256" key="4">
    <source>
        <dbReference type="ARBA" id="ARBA00022618"/>
    </source>
</evidence>
<dbReference type="SUPFAM" id="SSF56601">
    <property type="entry name" value="beta-lactamase/transpeptidase-like"/>
    <property type="match status" value="1"/>
</dbReference>
<dbReference type="InterPro" id="IPR050515">
    <property type="entry name" value="Beta-lactam/transpept"/>
</dbReference>
<dbReference type="SUPFAM" id="SSF56519">
    <property type="entry name" value="Penicillin binding protein dimerisation domain"/>
    <property type="match status" value="1"/>
</dbReference>
<dbReference type="GO" id="GO:0005886">
    <property type="term" value="C:plasma membrane"/>
    <property type="evidence" value="ECO:0007669"/>
    <property type="project" value="UniProtKB-UniRule"/>
</dbReference>
<evidence type="ECO:0000256" key="8">
    <source>
        <dbReference type="ARBA" id="ARBA00022801"/>
    </source>
</evidence>
<feature type="domain" description="Penicillin-binding protein dimerisation" evidence="18">
    <location>
        <begin position="50"/>
        <end position="198"/>
    </location>
</feature>
<dbReference type="GO" id="GO:0009002">
    <property type="term" value="F:serine-type D-Ala-D-Ala carboxypeptidase activity"/>
    <property type="evidence" value="ECO:0007669"/>
    <property type="project" value="UniProtKB-UniRule"/>
</dbReference>
<keyword evidence="4 16" id="KW-0132">Cell division</keyword>
<dbReference type="GO" id="GO:0008360">
    <property type="term" value="P:regulation of cell shape"/>
    <property type="evidence" value="ECO:0007669"/>
    <property type="project" value="UniProtKB-KW"/>
</dbReference>
<keyword evidence="8 16" id="KW-0378">Hydrolase</keyword>
<evidence type="ECO:0000256" key="9">
    <source>
        <dbReference type="ARBA" id="ARBA00022960"/>
    </source>
</evidence>
<evidence type="ECO:0000256" key="5">
    <source>
        <dbReference type="ARBA" id="ARBA00022645"/>
    </source>
</evidence>
<keyword evidence="11 16" id="KW-1133">Transmembrane helix</keyword>
<name>A0A081NE92_9GAMM</name>
<keyword evidence="5 16" id="KW-0121">Carboxypeptidase</keyword>
<proteinExistence type="inferred from homology"/>
<keyword evidence="3 16" id="KW-0997">Cell inner membrane</keyword>
<dbReference type="Gene3D" id="3.30.450.330">
    <property type="match status" value="1"/>
</dbReference>
<dbReference type="EC" id="3.4.16.4" evidence="16"/>
<dbReference type="HAMAP" id="MF_02080">
    <property type="entry name" value="FtsI_transpept"/>
    <property type="match status" value="1"/>
</dbReference>
<evidence type="ECO:0000313" key="19">
    <source>
        <dbReference type="EMBL" id="KEQ16765.1"/>
    </source>
</evidence>
<keyword evidence="7 16" id="KW-0812">Transmembrane</keyword>
<dbReference type="Pfam" id="PF00905">
    <property type="entry name" value="Transpeptidase"/>
    <property type="match status" value="1"/>
</dbReference>
<comment type="catalytic activity">
    <reaction evidence="16">
        <text>Preferential cleavage: (Ac)2-L-Lys-D-Ala-|-D-Ala. Also transpeptidation of peptidyl-alanyl moieties that are N-acyl substituents of D-alanine.</text>
        <dbReference type="EC" id="3.4.16.4"/>
    </reaction>
</comment>
<evidence type="ECO:0000256" key="16">
    <source>
        <dbReference type="HAMAP-Rule" id="MF_02080"/>
    </source>
</evidence>
<keyword evidence="2 16" id="KW-1003">Cell membrane</keyword>
<protein>
    <recommendedName>
        <fullName evidence="16">Peptidoglycan D,D-transpeptidase FtsI</fullName>
        <ecNumber evidence="16">3.4.16.4</ecNumber>
    </recommendedName>
    <alternativeName>
        <fullName evidence="16">Penicillin-binding protein 3</fullName>
        <shortName evidence="16">PBP-3</shortName>
    </alternativeName>
</protein>
<keyword evidence="6 16" id="KW-0645">Protease</keyword>
<keyword evidence="20" id="KW-1185">Reference proteome</keyword>
<dbReference type="Pfam" id="PF03717">
    <property type="entry name" value="PBP_dimer"/>
    <property type="match status" value="1"/>
</dbReference>
<dbReference type="STRING" id="1137799.GZ78_18950"/>
<evidence type="ECO:0000256" key="1">
    <source>
        <dbReference type="ARBA" id="ARBA00004370"/>
    </source>
</evidence>
<dbReference type="Gene3D" id="3.40.710.10">
    <property type="entry name" value="DD-peptidase/beta-lactamase superfamily"/>
    <property type="match status" value="1"/>
</dbReference>
<evidence type="ECO:0000259" key="17">
    <source>
        <dbReference type="Pfam" id="PF00905"/>
    </source>
</evidence>
<comment type="function">
    <text evidence="16">Catalyzes cross-linking of the peptidoglycan cell wall at the division septum.</text>
</comment>
<evidence type="ECO:0000256" key="6">
    <source>
        <dbReference type="ARBA" id="ARBA00022670"/>
    </source>
</evidence>
<dbReference type="GO" id="GO:0008658">
    <property type="term" value="F:penicillin binding"/>
    <property type="evidence" value="ECO:0007669"/>
    <property type="project" value="InterPro"/>
</dbReference>
<comment type="caution">
    <text evidence="19">The sequence shown here is derived from an EMBL/GenBank/DDBJ whole genome shotgun (WGS) entry which is preliminary data.</text>
</comment>
<evidence type="ECO:0000256" key="12">
    <source>
        <dbReference type="ARBA" id="ARBA00023136"/>
    </source>
</evidence>
<comment type="pathway">
    <text evidence="16">Cell wall biogenesis; peptidoglycan biosynthesis.</text>
</comment>
<evidence type="ECO:0000256" key="2">
    <source>
        <dbReference type="ARBA" id="ARBA00022475"/>
    </source>
</evidence>
<evidence type="ECO:0000256" key="15">
    <source>
        <dbReference type="ARBA" id="ARBA00023316"/>
    </source>
</evidence>
<dbReference type="InterPro" id="IPR036138">
    <property type="entry name" value="PBP_dimer_sf"/>
</dbReference>
<dbReference type="GO" id="GO:0043093">
    <property type="term" value="P:FtsZ-dependent cytokinesis"/>
    <property type="evidence" value="ECO:0007669"/>
    <property type="project" value="UniProtKB-UniRule"/>
</dbReference>
<dbReference type="EMBL" id="JOKH01000004">
    <property type="protein sequence ID" value="KEQ16765.1"/>
    <property type="molecule type" value="Genomic_DNA"/>
</dbReference>
<evidence type="ECO:0000256" key="3">
    <source>
        <dbReference type="ARBA" id="ARBA00022519"/>
    </source>
</evidence>
<keyword evidence="10 16" id="KW-0573">Peptidoglycan synthesis</keyword>
<organism evidence="19 20">
    <name type="scientific">Endozoicomonas numazuensis</name>
    <dbReference type="NCBI Taxonomy" id="1137799"/>
    <lineage>
        <taxon>Bacteria</taxon>
        <taxon>Pseudomonadati</taxon>
        <taxon>Pseudomonadota</taxon>
        <taxon>Gammaproteobacteria</taxon>
        <taxon>Oceanospirillales</taxon>
        <taxon>Endozoicomonadaceae</taxon>
        <taxon>Endozoicomonas</taxon>
    </lineage>
</organism>
<keyword evidence="9 16" id="KW-0133">Cell shape</keyword>
<dbReference type="eggNOG" id="COG0768">
    <property type="taxonomic scope" value="Bacteria"/>
</dbReference>
<evidence type="ECO:0000256" key="13">
    <source>
        <dbReference type="ARBA" id="ARBA00023210"/>
    </source>
</evidence>
<evidence type="ECO:0000256" key="14">
    <source>
        <dbReference type="ARBA" id="ARBA00023306"/>
    </source>
</evidence>
<dbReference type="GO" id="GO:0009252">
    <property type="term" value="P:peptidoglycan biosynthetic process"/>
    <property type="evidence" value="ECO:0007669"/>
    <property type="project" value="UniProtKB-UniRule"/>
</dbReference>
<evidence type="ECO:0000256" key="11">
    <source>
        <dbReference type="ARBA" id="ARBA00022989"/>
    </source>
</evidence>
<dbReference type="InterPro" id="IPR012338">
    <property type="entry name" value="Beta-lactam/transpept-like"/>
</dbReference>
<comment type="similarity">
    <text evidence="16">Belongs to the transpeptidase family. FtsI subfamily.</text>
</comment>
<evidence type="ECO:0000259" key="18">
    <source>
        <dbReference type="Pfam" id="PF03717"/>
    </source>
</evidence>
<dbReference type="Proteomes" id="UP000028073">
    <property type="component" value="Unassembled WGS sequence"/>
</dbReference>
<dbReference type="GO" id="GO:0000917">
    <property type="term" value="P:division septum assembly"/>
    <property type="evidence" value="ECO:0007669"/>
    <property type="project" value="UniProtKB-KW"/>
</dbReference>
<dbReference type="GO" id="GO:0071555">
    <property type="term" value="P:cell wall organization"/>
    <property type="evidence" value="ECO:0007669"/>
    <property type="project" value="UniProtKB-KW"/>
</dbReference>
<keyword evidence="14 16" id="KW-0131">Cell cycle</keyword>
<comment type="subcellular location">
    <subcellularLocation>
        <location evidence="1">Membrane</location>
    </subcellularLocation>
</comment>
<dbReference type="UniPathway" id="UPA00219"/>
<dbReference type="GO" id="GO:0008955">
    <property type="term" value="F:peptidoglycan glycosyltransferase activity"/>
    <property type="evidence" value="ECO:0007669"/>
    <property type="project" value="InterPro"/>
</dbReference>
<feature type="active site" description="Acyl-ester intermediate" evidence="16">
    <location>
        <position position="286"/>
    </location>
</feature>
<evidence type="ECO:0000313" key="20">
    <source>
        <dbReference type="Proteomes" id="UP000028073"/>
    </source>
</evidence>
<dbReference type="OrthoDB" id="9789078at2"/>
<gene>
    <name evidence="16" type="primary">ftsI</name>
    <name evidence="19" type="ORF">GZ78_18950</name>
</gene>
<keyword evidence="12 16" id="KW-0472">Membrane</keyword>
<dbReference type="Gene3D" id="3.90.1310.10">
    <property type="entry name" value="Penicillin-binding protein 2a (Domain 2)"/>
    <property type="match status" value="1"/>
</dbReference>
<dbReference type="AlphaFoldDB" id="A0A081NE92"/>
<reference evidence="19 20" key="1">
    <citation type="submission" date="2014-06" db="EMBL/GenBank/DDBJ databases">
        <title>Whole Genome Sequences of Three Symbiotic Endozoicomonas Bacteria.</title>
        <authorList>
            <person name="Neave M.J."/>
            <person name="Apprill A."/>
            <person name="Voolstra C.R."/>
        </authorList>
    </citation>
    <scope>NUCLEOTIDE SEQUENCE [LARGE SCALE GENOMIC DNA]</scope>
    <source>
        <strain evidence="19 20">DSM 25634</strain>
    </source>
</reference>